<evidence type="ECO:0000256" key="1">
    <source>
        <dbReference type="SAM" id="SignalP"/>
    </source>
</evidence>
<feature type="signal peptide" evidence="1">
    <location>
        <begin position="1"/>
        <end position="28"/>
    </location>
</feature>
<keyword evidence="3" id="KW-1185">Reference proteome</keyword>
<keyword evidence="2" id="KW-0326">Glycosidase</keyword>
<dbReference type="PANTHER" id="PTHR38792:SF3">
    <property type="entry name" value="BNR_ASP-BOX REPEAT DOMAIN PROTEIN (AFU_ORTHOLOGUE AFUA_7G06430)-RELATED"/>
    <property type="match status" value="1"/>
</dbReference>
<dbReference type="RefSeq" id="WP_380600796.1">
    <property type="nucleotide sequence ID" value="NZ_JBHSDU010000010.1"/>
</dbReference>
<sequence>MIGRSKIRHIRKRTFSSAVLLAALGAVAATSLPAKTEAETLLQTNARYPRVRMLQSGELIATVLLFPNDYRVKVFSSLDNGATWTAVGMVSEPDFPTLRTSSPDFIVLPNGDLLLGINVDTSKCATCRSHIRIYRSTDNGRAWSYVTTPVTASNSKGFWEPNFSIATDGGLVLTYADETSGCCSQKLMKIRSYDLGTTWVDRTNLVALGASDNTDPNYPLRPGMPVVTKLTDGSGRYLMTYEVCGVAGANNCRSHYKTSTDGWNYGAANTIGTQMTGHAGRYFNATPVNKTVPNGTLLWIGQFLRLADGTFSQANGQILFKSPSGNPDGPWEPLNAPVTLPNPQTTGCVGFSPALQWVNTGSGYNLVQITSRLNSATNACDMYYGSGPIN</sequence>
<comment type="caution">
    <text evidence="2">The sequence shown here is derived from an EMBL/GenBank/DDBJ whole genome shotgun (WGS) entry which is preliminary data.</text>
</comment>
<dbReference type="Proteomes" id="UP001595904">
    <property type="component" value="Unassembled WGS sequence"/>
</dbReference>
<name>A0ABV8SXY3_9GAMM</name>
<dbReference type="PANTHER" id="PTHR38792">
    <property type="entry name" value="BNR/ASP-BOX REPEAT DOMAIN PROTEIN (AFU_ORTHOLOGUE AFUA_7G06430)-RELATED"/>
    <property type="match status" value="1"/>
</dbReference>
<keyword evidence="2" id="KW-0378">Hydrolase</keyword>
<dbReference type="EMBL" id="JBHSDU010000010">
    <property type="protein sequence ID" value="MFC4311877.1"/>
    <property type="molecule type" value="Genomic_DNA"/>
</dbReference>
<evidence type="ECO:0000313" key="3">
    <source>
        <dbReference type="Proteomes" id="UP001595904"/>
    </source>
</evidence>
<feature type="chain" id="PRO_5046320523" evidence="1">
    <location>
        <begin position="29"/>
        <end position="390"/>
    </location>
</feature>
<evidence type="ECO:0000313" key="2">
    <source>
        <dbReference type="EMBL" id="MFC4311877.1"/>
    </source>
</evidence>
<proteinExistence type="predicted"/>
<gene>
    <name evidence="2" type="ORF">ACFPN2_22540</name>
</gene>
<dbReference type="GO" id="GO:0016798">
    <property type="term" value="F:hydrolase activity, acting on glycosyl bonds"/>
    <property type="evidence" value="ECO:0007669"/>
    <property type="project" value="UniProtKB-KW"/>
</dbReference>
<reference evidence="3" key="1">
    <citation type="journal article" date="2019" name="Int. J. Syst. Evol. Microbiol.">
        <title>The Global Catalogue of Microorganisms (GCM) 10K type strain sequencing project: providing services to taxonomists for standard genome sequencing and annotation.</title>
        <authorList>
            <consortium name="The Broad Institute Genomics Platform"/>
            <consortium name="The Broad Institute Genome Sequencing Center for Infectious Disease"/>
            <person name="Wu L."/>
            <person name="Ma J."/>
        </authorList>
    </citation>
    <scope>NUCLEOTIDE SEQUENCE [LARGE SCALE GENOMIC DNA]</scope>
    <source>
        <strain evidence="3">CGMCC 1.10759</strain>
    </source>
</reference>
<dbReference type="Gene3D" id="2.120.10.10">
    <property type="match status" value="1"/>
</dbReference>
<dbReference type="InterPro" id="IPR036278">
    <property type="entry name" value="Sialidase_sf"/>
</dbReference>
<accession>A0ABV8SXY3</accession>
<keyword evidence="1" id="KW-0732">Signal</keyword>
<dbReference type="SUPFAM" id="SSF50939">
    <property type="entry name" value="Sialidases"/>
    <property type="match status" value="1"/>
</dbReference>
<protein>
    <submittedName>
        <fullName evidence="2">Sialidase family protein</fullName>
        <ecNumber evidence="2">3.2.1.-</ecNumber>
    </submittedName>
</protein>
<dbReference type="CDD" id="cd15482">
    <property type="entry name" value="Sialidase_non-viral"/>
    <property type="match status" value="1"/>
</dbReference>
<organism evidence="2 3">
    <name type="scientific">Steroidobacter flavus</name>
    <dbReference type="NCBI Taxonomy" id="1842136"/>
    <lineage>
        <taxon>Bacteria</taxon>
        <taxon>Pseudomonadati</taxon>
        <taxon>Pseudomonadota</taxon>
        <taxon>Gammaproteobacteria</taxon>
        <taxon>Steroidobacterales</taxon>
        <taxon>Steroidobacteraceae</taxon>
        <taxon>Steroidobacter</taxon>
    </lineage>
</organism>
<dbReference type="EC" id="3.2.1.-" evidence="2"/>